<accession>A0ABD5FKJ2</accession>
<name>A0ABD5FKJ2_ENTCA</name>
<dbReference type="EMBL" id="JARQDZ010000003">
    <property type="protein sequence ID" value="MDT2982719.1"/>
    <property type="molecule type" value="Genomic_DNA"/>
</dbReference>
<gene>
    <name evidence="1" type="ORF">P7I34_08605</name>
</gene>
<dbReference type="AlphaFoldDB" id="A0ABD5FKJ2"/>
<evidence type="ECO:0000313" key="2">
    <source>
        <dbReference type="Proteomes" id="UP001253851"/>
    </source>
</evidence>
<dbReference type="RefSeq" id="WP_311957313.1">
    <property type="nucleotide sequence ID" value="NZ_JARQDZ010000003.1"/>
</dbReference>
<reference evidence="1 2" key="1">
    <citation type="submission" date="2023-03" db="EMBL/GenBank/DDBJ databases">
        <authorList>
            <person name="Shen W."/>
            <person name="Cai J."/>
        </authorList>
    </citation>
    <scope>NUCLEOTIDE SEQUENCE [LARGE SCALE GENOMIC DNA]</scope>
    <source>
        <strain evidence="1 2">B516</strain>
    </source>
</reference>
<proteinExistence type="predicted"/>
<comment type="caution">
    <text evidence="1">The sequence shown here is derived from an EMBL/GenBank/DDBJ whole genome shotgun (WGS) entry which is preliminary data.</text>
</comment>
<dbReference type="Proteomes" id="UP001253851">
    <property type="component" value="Unassembled WGS sequence"/>
</dbReference>
<evidence type="ECO:0008006" key="3">
    <source>
        <dbReference type="Google" id="ProtNLM"/>
    </source>
</evidence>
<sequence length="86" mass="10444">MTDIRQIERMTPYEFEVRMTAYQLKRLDEQETIHQQAWVNWQVQSTKKEGKKTVPVFTSFKKFFDKEKLENEILGKKEETPRFVNS</sequence>
<evidence type="ECO:0000313" key="1">
    <source>
        <dbReference type="EMBL" id="MDT2982719.1"/>
    </source>
</evidence>
<organism evidence="1 2">
    <name type="scientific">Enterococcus casseliflavus</name>
    <name type="common">Enterococcus flavescens</name>
    <dbReference type="NCBI Taxonomy" id="37734"/>
    <lineage>
        <taxon>Bacteria</taxon>
        <taxon>Bacillati</taxon>
        <taxon>Bacillota</taxon>
        <taxon>Bacilli</taxon>
        <taxon>Lactobacillales</taxon>
        <taxon>Enterococcaceae</taxon>
        <taxon>Enterococcus</taxon>
    </lineage>
</organism>
<protein>
    <recommendedName>
        <fullName evidence="3">Phage protein</fullName>
    </recommendedName>
</protein>